<dbReference type="Gene3D" id="2.30.60.10">
    <property type="entry name" value="Cyanovirin-N"/>
    <property type="match status" value="1"/>
</dbReference>
<feature type="signal peptide" evidence="1">
    <location>
        <begin position="1"/>
        <end position="19"/>
    </location>
</feature>
<comment type="caution">
    <text evidence="3">The sequence shown here is derived from an EMBL/GenBank/DDBJ whole genome shotgun (WGS) entry which is preliminary data.</text>
</comment>
<organism evidence="3 4">
    <name type="scientific">Colletotrichum plurivorum</name>
    <dbReference type="NCBI Taxonomy" id="2175906"/>
    <lineage>
        <taxon>Eukaryota</taxon>
        <taxon>Fungi</taxon>
        <taxon>Dikarya</taxon>
        <taxon>Ascomycota</taxon>
        <taxon>Pezizomycotina</taxon>
        <taxon>Sordariomycetes</taxon>
        <taxon>Hypocreomycetidae</taxon>
        <taxon>Glomerellales</taxon>
        <taxon>Glomerellaceae</taxon>
        <taxon>Colletotrichum</taxon>
        <taxon>Colletotrichum orchidearum species complex</taxon>
    </lineage>
</organism>
<gene>
    <name evidence="3" type="ORF">CPLU01_07095</name>
</gene>
<keyword evidence="4" id="KW-1185">Reference proteome</keyword>
<keyword evidence="1" id="KW-0732">Signal</keyword>
<dbReference type="Pfam" id="PF08881">
    <property type="entry name" value="CVNH"/>
    <property type="match status" value="1"/>
</dbReference>
<name>A0A8H6KHL6_9PEZI</name>
<dbReference type="SUPFAM" id="SSF51322">
    <property type="entry name" value="Cyanovirin-N"/>
    <property type="match status" value="1"/>
</dbReference>
<dbReference type="AlphaFoldDB" id="A0A8H6KHL6"/>
<sequence length="272" mass="28727">MVKSIITVTIGLLAALASANPVAPVVTPSPLAEVATPEISLPAEGLALPDLVLYPPGYDKTAAEGSLEARGFAGTCSGCVLINNGNGLNIGCDCKTIAGPTRYSSYDLNRCIGNSNGQLAWWTNGGWSGSCWNVRFTLNRLYAECRQINGGSRDSNINLVEYYGGISISSIMSIDERGVAAVLLEDRTGSCDVLLPETPVVAPLEETDAEAVDVPELGVLRTEMEDVRVDPVDVDWVVESPELVGLLADEGLDEGETEPEDVEVGLDVVVDD</sequence>
<evidence type="ECO:0000313" key="3">
    <source>
        <dbReference type="EMBL" id="KAF6830906.1"/>
    </source>
</evidence>
<feature type="domain" description="Cyanovirin-N" evidence="2">
    <location>
        <begin position="71"/>
        <end position="168"/>
    </location>
</feature>
<reference evidence="3" key="1">
    <citation type="journal article" date="2020" name="Phytopathology">
        <title>Genome Sequence Resources of Colletotrichum truncatum, C. plurivorum, C. musicola, and C. sojae: Four Species Pathogenic to Soybean (Glycine max).</title>
        <authorList>
            <person name="Rogerio F."/>
            <person name="Boufleur T.R."/>
            <person name="Ciampi-Guillardi M."/>
            <person name="Sukno S.A."/>
            <person name="Thon M.R."/>
            <person name="Massola Junior N.S."/>
            <person name="Baroncelli R."/>
        </authorList>
    </citation>
    <scope>NUCLEOTIDE SEQUENCE</scope>
    <source>
        <strain evidence="3">LFN00145</strain>
    </source>
</reference>
<feature type="chain" id="PRO_5034350220" description="Cyanovirin-N domain-containing protein" evidence="1">
    <location>
        <begin position="20"/>
        <end position="272"/>
    </location>
</feature>
<dbReference type="Proteomes" id="UP000654918">
    <property type="component" value="Unassembled WGS sequence"/>
</dbReference>
<dbReference type="InterPro" id="IPR011058">
    <property type="entry name" value="Cyanovirin-N"/>
</dbReference>
<accession>A0A8H6KHL6</accession>
<evidence type="ECO:0000259" key="2">
    <source>
        <dbReference type="SMART" id="SM01111"/>
    </source>
</evidence>
<evidence type="ECO:0000313" key="4">
    <source>
        <dbReference type="Proteomes" id="UP000654918"/>
    </source>
</evidence>
<protein>
    <recommendedName>
        <fullName evidence="2">Cyanovirin-N domain-containing protein</fullName>
    </recommendedName>
</protein>
<dbReference type="SMART" id="SM01111">
    <property type="entry name" value="CVNH"/>
    <property type="match status" value="1"/>
</dbReference>
<dbReference type="EMBL" id="WIGO01000088">
    <property type="protein sequence ID" value="KAF6830906.1"/>
    <property type="molecule type" value="Genomic_DNA"/>
</dbReference>
<dbReference type="InterPro" id="IPR036673">
    <property type="entry name" value="Cyanovirin-N_sf"/>
</dbReference>
<evidence type="ECO:0000256" key="1">
    <source>
        <dbReference type="SAM" id="SignalP"/>
    </source>
</evidence>
<proteinExistence type="predicted"/>